<reference evidence="3 4" key="1">
    <citation type="submission" date="2015-03" db="EMBL/GenBank/DDBJ databases">
        <title>Complete genome sequence of Muricauda lutaonensis CC-HSB-11T, isolated from a coastal hot spring.</title>
        <authorList>
            <person name="Kim K.M."/>
        </authorList>
    </citation>
    <scope>NUCLEOTIDE SEQUENCE [LARGE SCALE GENOMIC DNA]</scope>
    <source>
        <strain evidence="3 4">CC-HSB-11</strain>
    </source>
</reference>
<evidence type="ECO:0000259" key="2">
    <source>
        <dbReference type="Pfam" id="PF16410"/>
    </source>
</evidence>
<evidence type="ECO:0000313" key="4">
    <source>
        <dbReference type="Proteomes" id="UP000032726"/>
    </source>
</evidence>
<dbReference type="AlphaFoldDB" id="A0A0D5YSU4"/>
<keyword evidence="4" id="KW-1185">Reference proteome</keyword>
<feature type="domain" description="DUF5018" evidence="2">
    <location>
        <begin position="28"/>
        <end position="108"/>
    </location>
</feature>
<dbReference type="HOGENOM" id="CLU_1592731_0_0_10"/>
<proteinExistence type="predicted"/>
<feature type="signal peptide" evidence="1">
    <location>
        <begin position="1"/>
        <end position="20"/>
    </location>
</feature>
<dbReference type="PATRIC" id="fig|516051.4.peg.1772"/>
<dbReference type="PROSITE" id="PS51257">
    <property type="entry name" value="PROKAR_LIPOPROTEIN"/>
    <property type="match status" value="1"/>
</dbReference>
<keyword evidence="1" id="KW-0732">Signal</keyword>
<dbReference type="InterPro" id="IPR032186">
    <property type="entry name" value="DUF5018"/>
</dbReference>
<dbReference type="STRING" id="516051.VC82_1718"/>
<evidence type="ECO:0000313" key="3">
    <source>
        <dbReference type="EMBL" id="AKA35330.1"/>
    </source>
</evidence>
<evidence type="ECO:0000256" key="1">
    <source>
        <dbReference type="SAM" id="SignalP"/>
    </source>
</evidence>
<dbReference type="EMBL" id="CP011071">
    <property type="protein sequence ID" value="AKA35330.1"/>
    <property type="molecule type" value="Genomic_DNA"/>
</dbReference>
<accession>A0A0D5YSU4</accession>
<dbReference type="RefSeq" id="WP_045801995.1">
    <property type="nucleotide sequence ID" value="NZ_CP011071.1"/>
</dbReference>
<dbReference type="Gene3D" id="2.60.40.2340">
    <property type="match status" value="1"/>
</dbReference>
<protein>
    <recommendedName>
        <fullName evidence="2">DUF5018 domain-containing protein</fullName>
    </recommendedName>
</protein>
<gene>
    <name evidence="3" type="ORF">VC82_1718</name>
</gene>
<organism evidence="3 4">
    <name type="scientific">Flagellimonas lutaonensis</name>
    <dbReference type="NCBI Taxonomy" id="516051"/>
    <lineage>
        <taxon>Bacteria</taxon>
        <taxon>Pseudomonadati</taxon>
        <taxon>Bacteroidota</taxon>
        <taxon>Flavobacteriia</taxon>
        <taxon>Flavobacteriales</taxon>
        <taxon>Flavobacteriaceae</taxon>
        <taxon>Flagellimonas</taxon>
    </lineage>
</organism>
<dbReference type="Proteomes" id="UP000032726">
    <property type="component" value="Chromosome"/>
</dbReference>
<dbReference type="KEGG" id="mlt:VC82_1718"/>
<dbReference type="Pfam" id="PF16410">
    <property type="entry name" value="DUF5018"/>
    <property type="match status" value="1"/>
</dbReference>
<sequence length="167" mass="18384">MKKIVLFCVLALTIACSSSSEEVLRSGNSITLFQLQINGQVISGQINQTSSTIVFNVTDASLVSLKPTITISEGATINPSPSSPRNFTQEVEYTVTAEDGTQKVYTVIVNNRILNNENLITLFQLPINGEIINVETPDIVYHPRRVKVTIAGRTKLTPPRRAKVYHL</sequence>
<dbReference type="OrthoDB" id="7012117at2"/>
<feature type="chain" id="PRO_5002300118" description="DUF5018 domain-containing protein" evidence="1">
    <location>
        <begin position="21"/>
        <end position="167"/>
    </location>
</feature>
<name>A0A0D5YSU4_9FLAO</name>